<dbReference type="Pfam" id="PF16715">
    <property type="entry name" value="CDPS"/>
    <property type="match status" value="1"/>
</dbReference>
<evidence type="ECO:0000313" key="5">
    <source>
        <dbReference type="Proteomes" id="UP000192573"/>
    </source>
</evidence>
<dbReference type="Proteomes" id="UP000192573">
    <property type="component" value="Unassembled WGS sequence"/>
</dbReference>
<name>A0A1V8P2S3_CITBR</name>
<evidence type="ECO:0000256" key="1">
    <source>
        <dbReference type="ARBA" id="ARBA00006034"/>
    </source>
</evidence>
<gene>
    <name evidence="4" type="ORF">BZK42_05270</name>
</gene>
<dbReference type="RefSeq" id="WP_080858864.1">
    <property type="nucleotide sequence ID" value="NZ_CP077405.1"/>
</dbReference>
<dbReference type="AlphaFoldDB" id="A0A1V8P2S3"/>
<dbReference type="EMBL" id="NAEW01000002">
    <property type="protein sequence ID" value="OQM42951.1"/>
    <property type="molecule type" value="Genomic_DNA"/>
</dbReference>
<organism evidence="4 5">
    <name type="scientific">Citrobacter braakii</name>
    <dbReference type="NCBI Taxonomy" id="57706"/>
    <lineage>
        <taxon>Bacteria</taxon>
        <taxon>Pseudomonadati</taxon>
        <taxon>Pseudomonadota</taxon>
        <taxon>Gammaproteobacteria</taxon>
        <taxon>Enterobacterales</taxon>
        <taxon>Enterobacteriaceae</taxon>
        <taxon>Citrobacter</taxon>
        <taxon>Citrobacter freundii complex</taxon>
    </lineage>
</organism>
<sequence>MKEQQVLFGISPFNSRFSDVYLENMLDWGFDNYDKVDVLHPHEEARYLLMGCGDNENKAKKKSRKEFYRAERIIHNYISKTGCTLSSGKILRFSDFYGNIAYQYFLEKVRKDYGDNSDFYTLCTEQSEKAIIKRKISTENQSMINKKEIEIATEYILRELPFLIAPSVLLATDRNVHISYYCTWPVADYLYQDNLSLSPHSYTKIVIKDHVA</sequence>
<comment type="caution">
    <text evidence="4">The sequence shown here is derived from an EMBL/GenBank/DDBJ whole genome shotgun (WGS) entry which is preliminary data.</text>
</comment>
<dbReference type="InterPro" id="IPR030903">
    <property type="entry name" value="CDPS"/>
</dbReference>
<accession>A0A1V8P2S3</accession>
<comment type="similarity">
    <text evidence="1">Belongs to the CDPS family.</text>
</comment>
<protein>
    <recommendedName>
        <fullName evidence="3">Cyclodipeptide synthase</fullName>
    </recommendedName>
</protein>
<reference evidence="4 5" key="1">
    <citation type="submission" date="2017-03" db="EMBL/GenBank/DDBJ databases">
        <authorList>
            <person name="Afonso C.L."/>
            <person name="Miller P.J."/>
            <person name="Scott M.A."/>
            <person name="Spackman E."/>
            <person name="Goraichik I."/>
            <person name="Dimitrov K.M."/>
            <person name="Suarez D.L."/>
            <person name="Swayne D.E."/>
        </authorList>
    </citation>
    <scope>NUCLEOTIDE SEQUENCE [LARGE SCALE GENOMIC DNA]</scope>
    <source>
        <strain evidence="4 5">ATCC 51113</strain>
    </source>
</reference>
<evidence type="ECO:0000256" key="2">
    <source>
        <dbReference type="ARBA" id="ARBA00022679"/>
    </source>
</evidence>
<dbReference type="Gene3D" id="3.40.50.11710">
    <property type="entry name" value="Cyclodipeptide synthase"/>
    <property type="match status" value="1"/>
</dbReference>
<evidence type="ECO:0000256" key="3">
    <source>
        <dbReference type="ARBA" id="ARBA00030771"/>
    </source>
</evidence>
<keyword evidence="2" id="KW-0808">Transferase</keyword>
<dbReference type="GO" id="GO:0016755">
    <property type="term" value="F:aminoacyltransferase activity"/>
    <property type="evidence" value="ECO:0007669"/>
    <property type="project" value="InterPro"/>
</dbReference>
<dbReference type="InterPro" id="IPR038622">
    <property type="entry name" value="CDPS_sf"/>
</dbReference>
<proteinExistence type="inferred from homology"/>
<evidence type="ECO:0000313" key="4">
    <source>
        <dbReference type="EMBL" id="OQM42951.1"/>
    </source>
</evidence>
<dbReference type="NCBIfam" id="TIGR04539">
    <property type="entry name" value="tRNA_cyclodipep"/>
    <property type="match status" value="1"/>
</dbReference>